<organism evidence="2 3">
    <name type="scientific">Elysia crispata</name>
    <name type="common">lettuce slug</name>
    <dbReference type="NCBI Taxonomy" id="231223"/>
    <lineage>
        <taxon>Eukaryota</taxon>
        <taxon>Metazoa</taxon>
        <taxon>Spiralia</taxon>
        <taxon>Lophotrochozoa</taxon>
        <taxon>Mollusca</taxon>
        <taxon>Gastropoda</taxon>
        <taxon>Heterobranchia</taxon>
        <taxon>Euthyneura</taxon>
        <taxon>Panpulmonata</taxon>
        <taxon>Sacoglossa</taxon>
        <taxon>Placobranchoidea</taxon>
        <taxon>Plakobranchidae</taxon>
        <taxon>Elysia</taxon>
    </lineage>
</organism>
<evidence type="ECO:0000313" key="2">
    <source>
        <dbReference type="EMBL" id="KAK3778212.1"/>
    </source>
</evidence>
<evidence type="ECO:0000313" key="3">
    <source>
        <dbReference type="Proteomes" id="UP001283361"/>
    </source>
</evidence>
<evidence type="ECO:0000256" key="1">
    <source>
        <dbReference type="SAM" id="MobiDB-lite"/>
    </source>
</evidence>
<gene>
    <name evidence="2" type="ORF">RRG08_060139</name>
</gene>
<feature type="compositionally biased region" description="Polar residues" evidence="1">
    <location>
        <begin position="57"/>
        <end position="74"/>
    </location>
</feature>
<proteinExistence type="predicted"/>
<comment type="caution">
    <text evidence="2">The sequence shown here is derived from an EMBL/GenBank/DDBJ whole genome shotgun (WGS) entry which is preliminary data.</text>
</comment>
<feature type="region of interest" description="Disordered" evidence="1">
    <location>
        <begin position="39"/>
        <end position="76"/>
    </location>
</feature>
<name>A0AAE1A0Z8_9GAST</name>
<protein>
    <submittedName>
        <fullName evidence="2">Uncharacterized protein</fullName>
    </submittedName>
</protein>
<dbReference type="Proteomes" id="UP001283361">
    <property type="component" value="Unassembled WGS sequence"/>
</dbReference>
<dbReference type="AlphaFoldDB" id="A0AAE1A0Z8"/>
<reference evidence="2" key="1">
    <citation type="journal article" date="2023" name="G3 (Bethesda)">
        <title>A reference genome for the long-term kleptoplast-retaining sea slug Elysia crispata morphotype clarki.</title>
        <authorList>
            <person name="Eastman K.E."/>
            <person name="Pendleton A.L."/>
            <person name="Shaikh M.A."/>
            <person name="Suttiyut T."/>
            <person name="Ogas R."/>
            <person name="Tomko P."/>
            <person name="Gavelis G."/>
            <person name="Widhalm J.R."/>
            <person name="Wisecaver J.H."/>
        </authorList>
    </citation>
    <scope>NUCLEOTIDE SEQUENCE</scope>
    <source>
        <strain evidence="2">ECLA1</strain>
    </source>
</reference>
<sequence>MRRRKLAQSIPGEAGWLRPGKPWISHAWVVQTATTELSERGPRLASERRTQWHKVGTSHTKVTTRHAVTSNSMASPRHKFDERDIISARTRQQYGTAGKVPNDRPRSIQAAHGLKLALISARVNDLTYVTKGRAGKFSDQTNKLALVYIRMIIKLRLSHIRFINSREIMRNKGGPEAACTFSRFESTLPDGDLIRLTMPETRLLSTGYSRIK</sequence>
<dbReference type="EMBL" id="JAWDGP010002984">
    <property type="protein sequence ID" value="KAK3778212.1"/>
    <property type="molecule type" value="Genomic_DNA"/>
</dbReference>
<feature type="compositionally biased region" description="Basic and acidic residues" evidence="1">
    <location>
        <begin position="39"/>
        <end position="50"/>
    </location>
</feature>
<keyword evidence="3" id="KW-1185">Reference proteome</keyword>
<accession>A0AAE1A0Z8</accession>